<evidence type="ECO:0000256" key="1">
    <source>
        <dbReference type="SAM" id="Phobius"/>
    </source>
</evidence>
<keyword evidence="1" id="KW-1133">Transmembrane helix</keyword>
<gene>
    <name evidence="2" type="ORF">RLDS_11780</name>
</gene>
<comment type="caution">
    <text evidence="2">The sequence shown here is derived from an EMBL/GenBank/DDBJ whole genome shotgun (WGS) entry which is preliminary data.</text>
</comment>
<keyword evidence="1" id="KW-0812">Transmembrane</keyword>
<reference evidence="2 3" key="1">
    <citation type="journal article" date="2013" name="Genome Announc.">
        <title>Draft Genome Sequence of Sphingobium lactosutens Strain DS20T, Isolated from a Hexachlorocyclohexane Dumpsite.</title>
        <authorList>
            <person name="Kumar R."/>
            <person name="Dwivedi V."/>
            <person name="Negi V."/>
            <person name="Khurana J.P."/>
            <person name="Lal R."/>
        </authorList>
    </citation>
    <scope>NUCLEOTIDE SEQUENCE [LARGE SCALE GENOMIC DNA]</scope>
    <source>
        <strain evidence="2 3">DS20</strain>
    </source>
</reference>
<keyword evidence="3" id="KW-1185">Reference proteome</keyword>
<dbReference type="Proteomes" id="UP000015531">
    <property type="component" value="Unassembled WGS sequence"/>
</dbReference>
<name>T0HET8_9SPHN</name>
<protein>
    <submittedName>
        <fullName evidence="2">Uncharacterized protein</fullName>
    </submittedName>
</protein>
<feature type="transmembrane region" description="Helical" evidence="1">
    <location>
        <begin position="66"/>
        <end position="86"/>
    </location>
</feature>
<evidence type="ECO:0000313" key="2">
    <source>
        <dbReference type="EMBL" id="EQB14841.1"/>
    </source>
</evidence>
<evidence type="ECO:0000313" key="3">
    <source>
        <dbReference type="Proteomes" id="UP000015531"/>
    </source>
</evidence>
<dbReference type="AlphaFoldDB" id="T0HET8"/>
<organism evidence="2 3">
    <name type="scientific">Sphingobium lactosutens DS20</name>
    <dbReference type="NCBI Taxonomy" id="1331060"/>
    <lineage>
        <taxon>Bacteria</taxon>
        <taxon>Pseudomonadati</taxon>
        <taxon>Pseudomonadota</taxon>
        <taxon>Alphaproteobacteria</taxon>
        <taxon>Sphingomonadales</taxon>
        <taxon>Sphingomonadaceae</taxon>
        <taxon>Sphingobium</taxon>
    </lineage>
</organism>
<sequence length="132" mass="15017">MQEFTEPDQMDEAAPQAPSPRAADWFWRPWYAKVTWALTLLYWIGLEGMLAVPFDRLNIYLVNTMVLLIFVFNPISVVAVLGYGFLKAKVACGEWIITPGPPPERPIIDPYTDPFDSRSGDIHLRHIGVIQD</sequence>
<proteinExistence type="predicted"/>
<dbReference type="EMBL" id="ATDP01000089">
    <property type="protein sequence ID" value="EQB14841.1"/>
    <property type="molecule type" value="Genomic_DNA"/>
</dbReference>
<accession>T0HET8</accession>
<dbReference type="PATRIC" id="fig|1331060.3.peg.2233"/>
<dbReference type="OrthoDB" id="7451469at2"/>
<keyword evidence="1" id="KW-0472">Membrane</keyword>
<dbReference type="RefSeq" id="WP_021226039.1">
    <property type="nucleotide sequence ID" value="NZ_ATDP01000089.1"/>
</dbReference>
<feature type="transmembrane region" description="Helical" evidence="1">
    <location>
        <begin position="34"/>
        <end position="54"/>
    </location>
</feature>